<name>A0A9D4L8D4_DREPO</name>
<reference evidence="2" key="2">
    <citation type="submission" date="2020-11" db="EMBL/GenBank/DDBJ databases">
        <authorList>
            <person name="McCartney M.A."/>
            <person name="Auch B."/>
            <person name="Kono T."/>
            <person name="Mallez S."/>
            <person name="Becker A."/>
            <person name="Gohl D.M."/>
            <person name="Silverstein K.A.T."/>
            <person name="Koren S."/>
            <person name="Bechman K.B."/>
            <person name="Herman A."/>
            <person name="Abrahante J.E."/>
            <person name="Garbe J."/>
        </authorList>
    </citation>
    <scope>NUCLEOTIDE SEQUENCE</scope>
    <source>
        <strain evidence="2">Duluth1</strain>
        <tissue evidence="2">Whole animal</tissue>
    </source>
</reference>
<sequence length="69" mass="8119">MFMEYESQVREYLRQIKLLRAEKIEVMSNVSSTSDSFTTMMFKKAAEAKAAKLKLEFAAKEIELKHLLW</sequence>
<organism evidence="2 3">
    <name type="scientific">Dreissena polymorpha</name>
    <name type="common">Zebra mussel</name>
    <name type="synonym">Mytilus polymorpha</name>
    <dbReference type="NCBI Taxonomy" id="45954"/>
    <lineage>
        <taxon>Eukaryota</taxon>
        <taxon>Metazoa</taxon>
        <taxon>Spiralia</taxon>
        <taxon>Lophotrochozoa</taxon>
        <taxon>Mollusca</taxon>
        <taxon>Bivalvia</taxon>
        <taxon>Autobranchia</taxon>
        <taxon>Heteroconchia</taxon>
        <taxon>Euheterodonta</taxon>
        <taxon>Imparidentia</taxon>
        <taxon>Neoheterodontei</taxon>
        <taxon>Myida</taxon>
        <taxon>Dreissenoidea</taxon>
        <taxon>Dreissenidae</taxon>
        <taxon>Dreissena</taxon>
    </lineage>
</organism>
<proteinExistence type="predicted"/>
<evidence type="ECO:0000256" key="1">
    <source>
        <dbReference type="SAM" id="Coils"/>
    </source>
</evidence>
<dbReference type="Proteomes" id="UP000828390">
    <property type="component" value="Unassembled WGS sequence"/>
</dbReference>
<evidence type="ECO:0000313" key="2">
    <source>
        <dbReference type="EMBL" id="KAH3853718.1"/>
    </source>
</evidence>
<accession>A0A9D4L8D4</accession>
<protein>
    <submittedName>
        <fullName evidence="2">Uncharacterized protein</fullName>
    </submittedName>
</protein>
<comment type="caution">
    <text evidence="2">The sequence shown here is derived from an EMBL/GenBank/DDBJ whole genome shotgun (WGS) entry which is preliminary data.</text>
</comment>
<feature type="coiled-coil region" evidence="1">
    <location>
        <begin position="2"/>
        <end position="63"/>
    </location>
</feature>
<dbReference type="AlphaFoldDB" id="A0A9D4L8D4"/>
<keyword evidence="1" id="KW-0175">Coiled coil</keyword>
<reference evidence="2" key="1">
    <citation type="journal article" date="2019" name="bioRxiv">
        <title>The Genome of the Zebra Mussel, Dreissena polymorpha: A Resource for Invasive Species Research.</title>
        <authorList>
            <person name="McCartney M.A."/>
            <person name="Auch B."/>
            <person name="Kono T."/>
            <person name="Mallez S."/>
            <person name="Zhang Y."/>
            <person name="Obille A."/>
            <person name="Becker A."/>
            <person name="Abrahante J.E."/>
            <person name="Garbe J."/>
            <person name="Badalamenti J.P."/>
            <person name="Herman A."/>
            <person name="Mangelson H."/>
            <person name="Liachko I."/>
            <person name="Sullivan S."/>
            <person name="Sone E.D."/>
            <person name="Koren S."/>
            <person name="Silverstein K.A.T."/>
            <person name="Beckman K.B."/>
            <person name="Gohl D.M."/>
        </authorList>
    </citation>
    <scope>NUCLEOTIDE SEQUENCE</scope>
    <source>
        <strain evidence="2">Duluth1</strain>
        <tissue evidence="2">Whole animal</tissue>
    </source>
</reference>
<dbReference type="EMBL" id="JAIWYP010000003">
    <property type="protein sequence ID" value="KAH3853718.1"/>
    <property type="molecule type" value="Genomic_DNA"/>
</dbReference>
<keyword evidence="3" id="KW-1185">Reference proteome</keyword>
<evidence type="ECO:0000313" key="3">
    <source>
        <dbReference type="Proteomes" id="UP000828390"/>
    </source>
</evidence>
<gene>
    <name evidence="2" type="ORF">DPMN_096250</name>
</gene>